<dbReference type="Proteomes" id="UP001499988">
    <property type="component" value="Unassembled WGS sequence"/>
</dbReference>
<gene>
    <name evidence="1" type="ORF">GCM10023333_15870</name>
</gene>
<dbReference type="EMBL" id="BAABJZ010000023">
    <property type="protein sequence ID" value="GAA4882511.1"/>
    <property type="molecule type" value="Genomic_DNA"/>
</dbReference>
<sequence length="186" mass="20032">MQPEQARLSVSVTKLAEQPEQAMSQVDDVINKVLRRLEGAQIPPQQISAGHISLGPQYRYDDGQRHLLGFQASRDLSILVRVAEVGHWLGRLAEAGVTEIAAPQYLTLDDQALRDELYGLALADALTRAEALLPEGQTLGPVMEISELGGGGAPRAAMRESLDAGGRYVSGPVTEQVRLTVKVALN</sequence>
<evidence type="ECO:0008006" key="3">
    <source>
        <dbReference type="Google" id="ProtNLM"/>
    </source>
</evidence>
<proteinExistence type="predicted"/>
<reference evidence="2" key="1">
    <citation type="journal article" date="2019" name="Int. J. Syst. Evol. Microbiol.">
        <title>The Global Catalogue of Microorganisms (GCM) 10K type strain sequencing project: providing services to taxonomists for standard genome sequencing and annotation.</title>
        <authorList>
            <consortium name="The Broad Institute Genomics Platform"/>
            <consortium name="The Broad Institute Genome Sequencing Center for Infectious Disease"/>
            <person name="Wu L."/>
            <person name="Ma J."/>
        </authorList>
    </citation>
    <scope>NUCLEOTIDE SEQUENCE [LARGE SCALE GENOMIC DNA]</scope>
    <source>
        <strain evidence="2">JCM 18401</strain>
    </source>
</reference>
<name>A0ABP9ELX6_9GAMM</name>
<dbReference type="InterPro" id="IPR007497">
    <property type="entry name" value="SIMPL/DUF541"/>
</dbReference>
<organism evidence="1 2">
    <name type="scientific">Ferrimonas pelagia</name>
    <dbReference type="NCBI Taxonomy" id="1177826"/>
    <lineage>
        <taxon>Bacteria</taxon>
        <taxon>Pseudomonadati</taxon>
        <taxon>Pseudomonadota</taxon>
        <taxon>Gammaproteobacteria</taxon>
        <taxon>Alteromonadales</taxon>
        <taxon>Ferrimonadaceae</taxon>
        <taxon>Ferrimonas</taxon>
    </lineage>
</organism>
<dbReference type="Pfam" id="PF04402">
    <property type="entry name" value="SIMPL"/>
    <property type="match status" value="1"/>
</dbReference>
<keyword evidence="2" id="KW-1185">Reference proteome</keyword>
<dbReference type="Gene3D" id="3.30.70.2970">
    <property type="entry name" value="Protein of unknown function (DUF541), domain 2"/>
    <property type="match status" value="1"/>
</dbReference>
<evidence type="ECO:0000313" key="1">
    <source>
        <dbReference type="EMBL" id="GAA4882511.1"/>
    </source>
</evidence>
<dbReference type="PANTHER" id="PTHR34387">
    <property type="entry name" value="SLR1258 PROTEIN"/>
    <property type="match status" value="1"/>
</dbReference>
<protein>
    <recommendedName>
        <fullName evidence="3">SIMPL domain-containing protein</fullName>
    </recommendedName>
</protein>
<evidence type="ECO:0000313" key="2">
    <source>
        <dbReference type="Proteomes" id="UP001499988"/>
    </source>
</evidence>
<dbReference type="PANTHER" id="PTHR34387:SF1">
    <property type="entry name" value="PERIPLASMIC IMMUNOGENIC PROTEIN"/>
    <property type="match status" value="1"/>
</dbReference>
<dbReference type="InterPro" id="IPR052022">
    <property type="entry name" value="26kDa_periplasmic_antigen"/>
</dbReference>
<accession>A0ABP9ELX6</accession>
<dbReference type="Gene3D" id="3.30.110.170">
    <property type="entry name" value="Protein of unknown function (DUF541), domain 1"/>
    <property type="match status" value="1"/>
</dbReference>
<comment type="caution">
    <text evidence="1">The sequence shown here is derived from an EMBL/GenBank/DDBJ whole genome shotgun (WGS) entry which is preliminary data.</text>
</comment>